<keyword evidence="6" id="KW-0564">Palmitate</keyword>
<evidence type="ECO:0000313" key="11">
    <source>
        <dbReference type="Proteomes" id="UP001176478"/>
    </source>
</evidence>
<evidence type="ECO:0000256" key="6">
    <source>
        <dbReference type="ARBA" id="ARBA00023139"/>
    </source>
</evidence>
<dbReference type="SUPFAM" id="SSF53850">
    <property type="entry name" value="Periplasmic binding protein-like II"/>
    <property type="match status" value="1"/>
</dbReference>
<gene>
    <name evidence="8" type="ORF">P7V44_02655</name>
    <name evidence="9" type="ORF">Q5E86_18920</name>
</gene>
<evidence type="ECO:0000256" key="3">
    <source>
        <dbReference type="ARBA" id="ARBA00022475"/>
    </source>
</evidence>
<keyword evidence="3" id="KW-1003">Cell membrane</keyword>
<dbReference type="PANTHER" id="PTHR43649:SF33">
    <property type="entry name" value="POLYGALACTURONAN_RHAMNOGALACTURONAN-BINDING PROTEIN YTCQ"/>
    <property type="match status" value="1"/>
</dbReference>
<dbReference type="EMBL" id="JARRYG010000002">
    <property type="protein sequence ID" value="MDG4695136.1"/>
    <property type="molecule type" value="Genomic_DNA"/>
</dbReference>
<dbReference type="Proteomes" id="UP001176478">
    <property type="component" value="Unassembled WGS sequence"/>
</dbReference>
<dbReference type="GO" id="GO:0042597">
    <property type="term" value="C:periplasmic space"/>
    <property type="evidence" value="ECO:0007669"/>
    <property type="project" value="UniProtKB-SubCell"/>
</dbReference>
<dbReference type="Proteomes" id="UP001156701">
    <property type="component" value="Unassembled WGS sequence"/>
</dbReference>
<dbReference type="InterPro" id="IPR050490">
    <property type="entry name" value="Bact_solute-bd_prot1"/>
</dbReference>
<evidence type="ECO:0000256" key="7">
    <source>
        <dbReference type="ARBA" id="ARBA00023288"/>
    </source>
</evidence>
<evidence type="ECO:0000256" key="1">
    <source>
        <dbReference type="ARBA" id="ARBA00004418"/>
    </source>
</evidence>
<organism evidence="8 10">
    <name type="scientific">Providencia huashanensis</name>
    <dbReference type="NCBI Taxonomy" id="3037798"/>
    <lineage>
        <taxon>Bacteria</taxon>
        <taxon>Pseudomonadati</taxon>
        <taxon>Pseudomonadota</taxon>
        <taxon>Gammaproteobacteria</taxon>
        <taxon>Enterobacterales</taxon>
        <taxon>Morganellaceae</taxon>
        <taxon>Providencia</taxon>
    </lineage>
</organism>
<evidence type="ECO:0000256" key="4">
    <source>
        <dbReference type="ARBA" id="ARBA00022729"/>
    </source>
</evidence>
<dbReference type="EMBL" id="JAUQTG010000013">
    <property type="protein sequence ID" value="MDO7858373.1"/>
    <property type="molecule type" value="Genomic_DNA"/>
</dbReference>
<keyword evidence="11" id="KW-1185">Reference proteome</keyword>
<dbReference type="Pfam" id="PF01547">
    <property type="entry name" value="SBP_bac_1"/>
    <property type="match status" value="1"/>
</dbReference>
<dbReference type="AlphaFoldDB" id="A0AA42JX53"/>
<reference evidence="8" key="1">
    <citation type="submission" date="2023-03" db="EMBL/GenBank/DDBJ databases">
        <title>a new species belonging to Providencia genus.</title>
        <authorList>
            <person name="Yang W."/>
            <person name="Hu F."/>
            <person name="Shen S."/>
            <person name="Ding L."/>
            <person name="Yin D."/>
        </authorList>
    </citation>
    <scope>NUCLEOTIDE SEQUENCE</scope>
    <source>
        <strain evidence="8">CRE-3FA-0001</strain>
    </source>
</reference>
<reference evidence="9" key="2">
    <citation type="submission" date="2023-07" db="EMBL/GenBank/DDBJ databases">
        <authorList>
            <person name="Yang W."/>
            <person name="Chen J."/>
            <person name="Ji P."/>
            <person name="Hu F."/>
        </authorList>
    </citation>
    <scope>NUCLEOTIDE SEQUENCE</scope>
    <source>
        <strain evidence="9">CRE-138-0111</strain>
    </source>
</reference>
<comment type="similarity">
    <text evidence="2">Belongs to the bacterial solute-binding protein 1 family.</text>
</comment>
<dbReference type="InterPro" id="IPR006059">
    <property type="entry name" value="SBP"/>
</dbReference>
<protein>
    <submittedName>
        <fullName evidence="8">Extracellular solute-binding protein</fullName>
    </submittedName>
</protein>
<dbReference type="Gene3D" id="3.40.190.10">
    <property type="entry name" value="Periplasmic binding protein-like II"/>
    <property type="match status" value="2"/>
</dbReference>
<reference evidence="9" key="3">
    <citation type="journal article" date="2024" name="Int. J. Antimicrob. Agents">
        <title>Identification of a novel Providencia species showing multi-drug-resistant in three patients with hospital-acquired infection.</title>
        <authorList>
            <person name="Yang W."/>
            <person name="Chen J."/>
            <person name="Yang F."/>
            <person name="Ji P."/>
            <person name="Shen S."/>
            <person name="Yin D."/>
            <person name="Hu F."/>
        </authorList>
    </citation>
    <scope>NUCLEOTIDE SEQUENCE</scope>
    <source>
        <strain evidence="9">CRE-138-0111</strain>
    </source>
</reference>
<keyword evidence="5" id="KW-0472">Membrane</keyword>
<dbReference type="PANTHER" id="PTHR43649">
    <property type="entry name" value="ARABINOSE-BINDING PROTEIN-RELATED"/>
    <property type="match status" value="1"/>
</dbReference>
<evidence type="ECO:0000256" key="2">
    <source>
        <dbReference type="ARBA" id="ARBA00008520"/>
    </source>
</evidence>
<sequence>MITGLYCFPMNFAQLGQDVATRLFRAEEVNLKPEQRFPNTSNRVYTGEVRAHEIARIATLNLLTLPSPSTTALQKLLPNFFAQTGIHVNMSVRPYGEIYNILDTIDEHPYYDLLRVDVACFPWFAERTLVPLNAIGGGLTDLQSKFTEQKQSRFCLVNNIAYAMPFDASVQLLFYRKDLFEDPITKRMYFESTGKELKVPTTFEDYDRISRFFYAHREAGNEHKPYGSSSTTGSAGIISSEYLLRYYAAGGCLIDSSSTPSLSPPIAEKVLAEYIHQLSFSDRINSEWWGESIARFESGDLAMNIAYMNLFNDVAHSPMSNSIGYA</sequence>
<evidence type="ECO:0000313" key="9">
    <source>
        <dbReference type="EMBL" id="MDO7858373.1"/>
    </source>
</evidence>
<accession>A0AA42JX53</accession>
<comment type="caution">
    <text evidence="8">The sequence shown here is derived from an EMBL/GenBank/DDBJ whole genome shotgun (WGS) entry which is preliminary data.</text>
</comment>
<keyword evidence="7" id="KW-0449">Lipoprotein</keyword>
<comment type="subcellular location">
    <subcellularLocation>
        <location evidence="1">Periplasm</location>
    </subcellularLocation>
</comment>
<evidence type="ECO:0000313" key="10">
    <source>
        <dbReference type="Proteomes" id="UP001156701"/>
    </source>
</evidence>
<evidence type="ECO:0000313" key="8">
    <source>
        <dbReference type="EMBL" id="MDG4695136.1"/>
    </source>
</evidence>
<keyword evidence="4" id="KW-0732">Signal</keyword>
<dbReference type="GO" id="GO:0030313">
    <property type="term" value="C:cell envelope"/>
    <property type="evidence" value="ECO:0007669"/>
    <property type="project" value="UniProtKB-ARBA"/>
</dbReference>
<evidence type="ECO:0000256" key="5">
    <source>
        <dbReference type="ARBA" id="ARBA00023136"/>
    </source>
</evidence>
<dbReference type="RefSeq" id="WP_210814454.1">
    <property type="nucleotide sequence ID" value="NZ_JARRYG010000002.1"/>
</dbReference>
<proteinExistence type="inferred from homology"/>
<name>A0AA42JX53_9GAMM</name>